<organism evidence="4 5">
    <name type="scientific">Nocardiopsis rhodophaea</name>
    <dbReference type="NCBI Taxonomy" id="280238"/>
    <lineage>
        <taxon>Bacteria</taxon>
        <taxon>Bacillati</taxon>
        <taxon>Actinomycetota</taxon>
        <taxon>Actinomycetes</taxon>
        <taxon>Streptosporangiales</taxon>
        <taxon>Nocardiopsidaceae</taxon>
        <taxon>Nocardiopsis</taxon>
    </lineage>
</organism>
<dbReference type="EMBL" id="BAAAPC010000024">
    <property type="protein sequence ID" value="GAA2012495.1"/>
    <property type="molecule type" value="Genomic_DNA"/>
</dbReference>
<evidence type="ECO:0000259" key="3">
    <source>
        <dbReference type="PROSITE" id="PS50966"/>
    </source>
</evidence>
<keyword evidence="1" id="KW-0863">Zinc-finger</keyword>
<dbReference type="RefSeq" id="WP_344165215.1">
    <property type="nucleotide sequence ID" value="NZ_BAAAPC010000024.1"/>
</dbReference>
<protein>
    <recommendedName>
        <fullName evidence="3">SWIM-type domain-containing protein</fullName>
    </recommendedName>
</protein>
<sequence>MSVGDARSVRGGGAGGRRSWWSRRFVEAMESGAEAGRLAREGGYAAPGAVRGVKVAPGEARAEVRGSRSGPYRVSLILPTLDEEQWATVIAALAGQPLFRAPLLAGHLPPEVERVFEILGIALFPRGLDDLTLTCSCPGWGYPCTHVAAALYALADSLDADPFLLLTWRGKERGVFLSELRTRARTASETRLGPAESGADPDLPYPAHPAPPPLPEATAEFWSAPKLPPLPVRQGPSRPIALATDPPGDDDGALVRELEPLYERLIAPDGP</sequence>
<dbReference type="PANTHER" id="PTHR38133:SF1">
    <property type="entry name" value="SLR1429 PROTEIN"/>
    <property type="match status" value="1"/>
</dbReference>
<feature type="domain" description="SWIM-type" evidence="3">
    <location>
        <begin position="124"/>
        <end position="155"/>
    </location>
</feature>
<keyword evidence="1" id="KW-0862">Zinc</keyword>
<evidence type="ECO:0000313" key="5">
    <source>
        <dbReference type="Proteomes" id="UP001501585"/>
    </source>
</evidence>
<dbReference type="PANTHER" id="PTHR38133">
    <property type="entry name" value="SLR1429 PROTEIN"/>
    <property type="match status" value="1"/>
</dbReference>
<evidence type="ECO:0000256" key="1">
    <source>
        <dbReference type="PROSITE-ProRule" id="PRU00325"/>
    </source>
</evidence>
<feature type="region of interest" description="Disordered" evidence="2">
    <location>
        <begin position="187"/>
        <end position="253"/>
    </location>
</feature>
<dbReference type="Pfam" id="PF04434">
    <property type="entry name" value="SWIM"/>
    <property type="match status" value="1"/>
</dbReference>
<accession>A0ABN2TKC5</accession>
<dbReference type="Proteomes" id="UP001501585">
    <property type="component" value="Unassembled WGS sequence"/>
</dbReference>
<proteinExistence type="predicted"/>
<keyword evidence="1" id="KW-0479">Metal-binding</keyword>
<keyword evidence="5" id="KW-1185">Reference proteome</keyword>
<evidence type="ECO:0000313" key="4">
    <source>
        <dbReference type="EMBL" id="GAA2012495.1"/>
    </source>
</evidence>
<evidence type="ECO:0000256" key="2">
    <source>
        <dbReference type="SAM" id="MobiDB-lite"/>
    </source>
</evidence>
<feature type="compositionally biased region" description="Pro residues" evidence="2">
    <location>
        <begin position="203"/>
        <end position="215"/>
    </location>
</feature>
<gene>
    <name evidence="4" type="ORF">GCM10009799_46060</name>
</gene>
<dbReference type="PROSITE" id="PS50966">
    <property type="entry name" value="ZF_SWIM"/>
    <property type="match status" value="1"/>
</dbReference>
<comment type="caution">
    <text evidence="4">The sequence shown here is derived from an EMBL/GenBank/DDBJ whole genome shotgun (WGS) entry which is preliminary data.</text>
</comment>
<reference evidence="4 5" key="1">
    <citation type="journal article" date="2019" name="Int. J. Syst. Evol. Microbiol.">
        <title>The Global Catalogue of Microorganisms (GCM) 10K type strain sequencing project: providing services to taxonomists for standard genome sequencing and annotation.</title>
        <authorList>
            <consortium name="The Broad Institute Genomics Platform"/>
            <consortium name="The Broad Institute Genome Sequencing Center for Infectious Disease"/>
            <person name="Wu L."/>
            <person name="Ma J."/>
        </authorList>
    </citation>
    <scope>NUCLEOTIDE SEQUENCE [LARGE SCALE GENOMIC DNA]</scope>
    <source>
        <strain evidence="4 5">JCM 15313</strain>
    </source>
</reference>
<dbReference type="InterPro" id="IPR007527">
    <property type="entry name" value="Znf_SWIM"/>
</dbReference>
<name>A0ABN2TKC5_9ACTN</name>